<dbReference type="AlphaFoldDB" id="A0A1F5E4S3"/>
<protein>
    <recommendedName>
        <fullName evidence="3">Haloacid dehalogenase</fullName>
    </recommendedName>
</protein>
<dbReference type="InterPro" id="IPR036412">
    <property type="entry name" value="HAD-like_sf"/>
</dbReference>
<evidence type="ECO:0008006" key="3">
    <source>
        <dbReference type="Google" id="ProtNLM"/>
    </source>
</evidence>
<dbReference type="Proteomes" id="UP000178583">
    <property type="component" value="Unassembled WGS sequence"/>
</dbReference>
<organism evidence="1 2">
    <name type="scientific">Candidatus Berkelbacteria bacterium RIFOXYA2_FULL_43_10</name>
    <dbReference type="NCBI Taxonomy" id="1797472"/>
    <lineage>
        <taxon>Bacteria</taxon>
        <taxon>Candidatus Berkelbacteria</taxon>
    </lineage>
</organism>
<gene>
    <name evidence="1" type="ORF">A2215_03735</name>
</gene>
<dbReference type="Gene3D" id="3.40.50.1000">
    <property type="entry name" value="HAD superfamily/HAD-like"/>
    <property type="match status" value="1"/>
</dbReference>
<evidence type="ECO:0000313" key="2">
    <source>
        <dbReference type="Proteomes" id="UP000178583"/>
    </source>
</evidence>
<accession>A0A1F5E4S3</accession>
<sequence length="201" mass="23005">MKPTLFVDFDRTICFDRFWRSVDPKIYTGIQEVLFRGNAEKVDDWMRGKHSSEEINKFLADELNAGYDDLWSVFVSDCKSMKVSADVLKKIDGLRARYNTILITGNMDCFTRFTVPALELDNYFDQIVNSADYGRFKDDDNGRIFLDILKEFGGNIKDSILIDNSETTCKTFSNLGGKSLQVTKNTPIEHWLNYLSNSAGT</sequence>
<comment type="caution">
    <text evidence="1">The sequence shown here is derived from an EMBL/GenBank/DDBJ whole genome shotgun (WGS) entry which is preliminary data.</text>
</comment>
<reference evidence="1 2" key="1">
    <citation type="journal article" date="2016" name="Nat. Commun.">
        <title>Thousands of microbial genomes shed light on interconnected biogeochemical processes in an aquifer system.</title>
        <authorList>
            <person name="Anantharaman K."/>
            <person name="Brown C.T."/>
            <person name="Hug L.A."/>
            <person name="Sharon I."/>
            <person name="Castelle C.J."/>
            <person name="Probst A.J."/>
            <person name="Thomas B.C."/>
            <person name="Singh A."/>
            <person name="Wilkins M.J."/>
            <person name="Karaoz U."/>
            <person name="Brodie E.L."/>
            <person name="Williams K.H."/>
            <person name="Hubbard S.S."/>
            <person name="Banfield J.F."/>
        </authorList>
    </citation>
    <scope>NUCLEOTIDE SEQUENCE [LARGE SCALE GENOMIC DNA]</scope>
</reference>
<name>A0A1F5E4S3_9BACT</name>
<dbReference type="InterPro" id="IPR023214">
    <property type="entry name" value="HAD_sf"/>
</dbReference>
<evidence type="ECO:0000313" key="1">
    <source>
        <dbReference type="EMBL" id="OGD62316.1"/>
    </source>
</evidence>
<dbReference type="SUPFAM" id="SSF56784">
    <property type="entry name" value="HAD-like"/>
    <property type="match status" value="1"/>
</dbReference>
<dbReference type="STRING" id="1797472.A2215_03735"/>
<proteinExistence type="predicted"/>
<dbReference type="EMBL" id="MEZY01000051">
    <property type="protein sequence ID" value="OGD62316.1"/>
    <property type="molecule type" value="Genomic_DNA"/>
</dbReference>